<feature type="transmembrane region" description="Helical" evidence="11">
    <location>
        <begin position="176"/>
        <end position="192"/>
    </location>
</feature>
<name>A0ABX9IAM8_9ACTN</name>
<feature type="transmembrane region" description="Helical" evidence="11">
    <location>
        <begin position="291"/>
        <end position="310"/>
    </location>
</feature>
<keyword evidence="6 11" id="KW-0812">Transmembrane</keyword>
<feature type="transmembrane region" description="Helical" evidence="11">
    <location>
        <begin position="95"/>
        <end position="114"/>
    </location>
</feature>
<feature type="transmembrane region" description="Helical" evidence="11">
    <location>
        <begin position="450"/>
        <end position="473"/>
    </location>
</feature>
<sequence length="510" mass="55072">MTMSRDDMRPASNEAGRRALVGRNNPSAVSDSPSGGSAVGTKWTAGRTPKPLPPCGEGMSRNLKNRHIQMIALGGAIGTGLFYGSATGIQLTGPSIILAYVIGGIIIFVVMRALGEMSVHTPVSGAFSFYAYQNWSRFAGFFSGWNYWFNYILVSMAELAVVGTYVNFWLPGVPTWLTAMAFLVVITLVNLVDVKAYGEIEFWLAIIKVTAVLAMIVFGIVLIVMGSDLGGTPASVSHLWDWGGFMPNGVTGLALAFVVVMFSFGGVELIGITAGEADNPKKTIPKAINQVVYRILIFYVGSMFVILSIYPWTKIDGSMSPFVAIFDGIGISGAAHVLNVVVLTASISAYNSGLYANGRMLYSLAHQGNAPKFLGRLNRSGSPMWGVLVSSGVTAVAVVLAFVVPNRVFAILISVALAAGIINWVMVIITQIQFRRRIGPEEVRKLAFRMPLYPVANIIVIVLLVALFIGMAFMPDYRIAAIVGPIWILLLTCAYWTKQMMTKKHHPKPA</sequence>
<dbReference type="PANTHER" id="PTHR43495">
    <property type="entry name" value="GABA PERMEASE"/>
    <property type="match status" value="1"/>
</dbReference>
<evidence type="ECO:0000256" key="4">
    <source>
        <dbReference type="ARBA" id="ARBA00022475"/>
    </source>
</evidence>
<evidence type="ECO:0000256" key="3">
    <source>
        <dbReference type="ARBA" id="ARBA00022448"/>
    </source>
</evidence>
<dbReference type="PROSITE" id="PS00218">
    <property type="entry name" value="AMINO_ACID_PERMEASE_1"/>
    <property type="match status" value="1"/>
</dbReference>
<comment type="similarity">
    <text evidence="2">Belongs to the amino acid-polyamine-organocation (APC) superfamily. Amino acid transporter (AAT) (TC 2.A.3.1) family.</text>
</comment>
<evidence type="ECO:0000256" key="11">
    <source>
        <dbReference type="SAM" id="Phobius"/>
    </source>
</evidence>
<feature type="transmembrane region" description="Helical" evidence="11">
    <location>
        <begin position="322"/>
        <end position="350"/>
    </location>
</feature>
<reference evidence="13 14" key="1">
    <citation type="submission" date="2017-09" db="EMBL/GenBank/DDBJ databases">
        <authorList>
            <person name="Bumgarner R.E."/>
        </authorList>
    </citation>
    <scope>NUCLEOTIDE SEQUENCE [LARGE SCALE GENOMIC DNA]</scope>
    <source>
        <strain evidence="13 14">T34998</strain>
    </source>
</reference>
<dbReference type="Gene3D" id="1.20.1740.10">
    <property type="entry name" value="Amino acid/polyamine transporter I"/>
    <property type="match status" value="1"/>
</dbReference>
<evidence type="ECO:0000256" key="10">
    <source>
        <dbReference type="SAM" id="MobiDB-lite"/>
    </source>
</evidence>
<dbReference type="InterPro" id="IPR004841">
    <property type="entry name" value="AA-permease/SLC12A_dom"/>
</dbReference>
<keyword evidence="9 11" id="KW-0472">Membrane</keyword>
<feature type="transmembrane region" description="Helical" evidence="11">
    <location>
        <begin position="204"/>
        <end position="225"/>
    </location>
</feature>
<evidence type="ECO:0000256" key="2">
    <source>
        <dbReference type="ARBA" id="ARBA00008583"/>
    </source>
</evidence>
<evidence type="ECO:0000256" key="5">
    <source>
        <dbReference type="ARBA" id="ARBA00022519"/>
    </source>
</evidence>
<dbReference type="Pfam" id="PF00324">
    <property type="entry name" value="AA_permease"/>
    <property type="match status" value="1"/>
</dbReference>
<keyword evidence="4" id="KW-1003">Cell membrane</keyword>
<evidence type="ECO:0000256" key="7">
    <source>
        <dbReference type="ARBA" id="ARBA00022970"/>
    </source>
</evidence>
<dbReference type="EMBL" id="PCZS01000001">
    <property type="protein sequence ID" value="REB70499.1"/>
    <property type="molecule type" value="Genomic_DNA"/>
</dbReference>
<protein>
    <submittedName>
        <fullName evidence="13">Aromatic amino acid transporter AroP</fullName>
    </submittedName>
</protein>
<proteinExistence type="inferred from homology"/>
<feature type="region of interest" description="Disordered" evidence="10">
    <location>
        <begin position="1"/>
        <end position="56"/>
    </location>
</feature>
<evidence type="ECO:0000256" key="6">
    <source>
        <dbReference type="ARBA" id="ARBA00022692"/>
    </source>
</evidence>
<feature type="transmembrane region" description="Helical" evidence="11">
    <location>
        <begin position="70"/>
        <end position="89"/>
    </location>
</feature>
<gene>
    <name evidence="13" type="ORF">CP880_01595</name>
</gene>
<feature type="domain" description="Amino acid permease/ SLC12A" evidence="12">
    <location>
        <begin position="67"/>
        <end position="498"/>
    </location>
</feature>
<keyword evidence="3" id="KW-0813">Transport</keyword>
<keyword evidence="7" id="KW-0029">Amino-acid transport</keyword>
<accession>A0ABX9IAM8</accession>
<keyword evidence="8 11" id="KW-1133">Transmembrane helix</keyword>
<feature type="transmembrane region" description="Helical" evidence="11">
    <location>
        <begin position="384"/>
        <end position="403"/>
    </location>
</feature>
<evidence type="ECO:0000259" key="12">
    <source>
        <dbReference type="Pfam" id="PF00324"/>
    </source>
</evidence>
<feature type="transmembrane region" description="Helical" evidence="11">
    <location>
        <begin position="245"/>
        <end position="270"/>
    </location>
</feature>
<evidence type="ECO:0000313" key="13">
    <source>
        <dbReference type="EMBL" id="REB70499.1"/>
    </source>
</evidence>
<organism evidence="13 14">
    <name type="scientific">Cutibacterium namnetense</name>
    <dbReference type="NCBI Taxonomy" id="1574624"/>
    <lineage>
        <taxon>Bacteria</taxon>
        <taxon>Bacillati</taxon>
        <taxon>Actinomycetota</taxon>
        <taxon>Actinomycetes</taxon>
        <taxon>Propionibacteriales</taxon>
        <taxon>Propionibacteriaceae</taxon>
        <taxon>Cutibacterium</taxon>
    </lineage>
</organism>
<feature type="compositionally biased region" description="Polar residues" evidence="10">
    <location>
        <begin position="24"/>
        <end position="35"/>
    </location>
</feature>
<dbReference type="Proteomes" id="UP000256324">
    <property type="component" value="Unassembled WGS sequence"/>
</dbReference>
<comment type="caution">
    <text evidence="13">The sequence shown here is derived from an EMBL/GenBank/DDBJ whole genome shotgun (WGS) entry which is preliminary data.</text>
</comment>
<evidence type="ECO:0000256" key="1">
    <source>
        <dbReference type="ARBA" id="ARBA00004429"/>
    </source>
</evidence>
<feature type="transmembrane region" description="Helical" evidence="11">
    <location>
        <begin position="147"/>
        <end position="170"/>
    </location>
</feature>
<keyword evidence="5" id="KW-0997">Cell inner membrane</keyword>
<feature type="transmembrane region" description="Helical" evidence="11">
    <location>
        <begin position="479"/>
        <end position="497"/>
    </location>
</feature>
<keyword evidence="14" id="KW-1185">Reference proteome</keyword>
<evidence type="ECO:0000256" key="9">
    <source>
        <dbReference type="ARBA" id="ARBA00023136"/>
    </source>
</evidence>
<evidence type="ECO:0000313" key="14">
    <source>
        <dbReference type="Proteomes" id="UP000256324"/>
    </source>
</evidence>
<dbReference type="InterPro" id="IPR004840">
    <property type="entry name" value="Amino_acid_permease_CS"/>
</dbReference>
<feature type="transmembrane region" description="Helical" evidence="11">
    <location>
        <begin position="409"/>
        <end position="429"/>
    </location>
</feature>
<evidence type="ECO:0000256" key="8">
    <source>
        <dbReference type="ARBA" id="ARBA00022989"/>
    </source>
</evidence>
<comment type="subcellular location">
    <subcellularLocation>
        <location evidence="1">Cell inner membrane</location>
        <topology evidence="1">Multi-pass membrane protein</topology>
    </subcellularLocation>
</comment>
<dbReference type="PANTHER" id="PTHR43495:SF4">
    <property type="entry name" value="AROMATIC AMINO ACID TRANSPORT PROTEIN AROP"/>
    <property type="match status" value="1"/>
</dbReference>
<dbReference type="PIRSF" id="PIRSF006060">
    <property type="entry name" value="AA_transporter"/>
    <property type="match status" value="1"/>
</dbReference>